<evidence type="ECO:0000256" key="2">
    <source>
        <dbReference type="ARBA" id="ARBA00022692"/>
    </source>
</evidence>
<dbReference type="SUPFAM" id="SSF48726">
    <property type="entry name" value="Immunoglobulin"/>
    <property type="match status" value="1"/>
</dbReference>
<dbReference type="EMBL" id="SRLO01012244">
    <property type="protein sequence ID" value="TNN25544.1"/>
    <property type="molecule type" value="Genomic_DNA"/>
</dbReference>
<dbReference type="InterPro" id="IPR013783">
    <property type="entry name" value="Ig-like_fold"/>
</dbReference>
<dbReference type="GO" id="GO:0033691">
    <property type="term" value="F:sialic acid binding"/>
    <property type="evidence" value="ECO:0007669"/>
    <property type="project" value="TreeGrafter"/>
</dbReference>
<evidence type="ECO:0000256" key="1">
    <source>
        <dbReference type="ARBA" id="ARBA00004167"/>
    </source>
</evidence>
<name>A0A4Z2EAI0_9TELE</name>
<dbReference type="GO" id="GO:0005886">
    <property type="term" value="C:plasma membrane"/>
    <property type="evidence" value="ECO:0007669"/>
    <property type="project" value="TreeGrafter"/>
</dbReference>
<dbReference type="Gene3D" id="2.60.40.10">
    <property type="entry name" value="Immunoglobulins"/>
    <property type="match status" value="1"/>
</dbReference>
<dbReference type="InterPro" id="IPR051036">
    <property type="entry name" value="SIGLEC"/>
</dbReference>
<gene>
    <name evidence="6" type="primary">MAG</name>
    <name evidence="6" type="ORF">EYF80_064326</name>
</gene>
<dbReference type="AlphaFoldDB" id="A0A4Z2EAI0"/>
<protein>
    <submittedName>
        <fullName evidence="6">Myelin-associated glycoprotein</fullName>
    </submittedName>
</protein>
<evidence type="ECO:0000256" key="5">
    <source>
        <dbReference type="SAM" id="MobiDB-lite"/>
    </source>
</evidence>
<keyword evidence="4" id="KW-0472">Membrane</keyword>
<dbReference type="PANTHER" id="PTHR12035">
    <property type="entry name" value="SIALIC ACID BINDING IMMUNOGLOBULIN-LIKE LECTIN"/>
    <property type="match status" value="1"/>
</dbReference>
<dbReference type="InterPro" id="IPR036179">
    <property type="entry name" value="Ig-like_dom_sf"/>
</dbReference>
<keyword evidence="7" id="KW-1185">Reference proteome</keyword>
<feature type="region of interest" description="Disordered" evidence="5">
    <location>
        <begin position="1"/>
        <end position="20"/>
    </location>
</feature>
<sequence length="156" mass="17182">MYLLPSCSSQTDSDSVSAGGGGGNLGSPCGTFEAFMPQTMEVLTGSSVTIPCSFDVPASHESDVDDTCRAIWINDQKIVFNSRYPHSTTNNGELRGDLTKKDCTTTLNNMQSAHSNNYTFRVECNNTLNYSFAEQISISLTGIKVYFTHYHLYTYK</sequence>
<reference evidence="6 7" key="1">
    <citation type="submission" date="2019-03" db="EMBL/GenBank/DDBJ databases">
        <title>First draft genome of Liparis tanakae, snailfish: a comprehensive survey of snailfish specific genes.</title>
        <authorList>
            <person name="Kim W."/>
            <person name="Song I."/>
            <person name="Jeong J.-H."/>
            <person name="Kim D."/>
            <person name="Kim S."/>
            <person name="Ryu S."/>
            <person name="Song J.Y."/>
            <person name="Lee S.K."/>
        </authorList>
    </citation>
    <scope>NUCLEOTIDE SEQUENCE [LARGE SCALE GENOMIC DNA]</scope>
    <source>
        <tissue evidence="6">Muscle</tissue>
    </source>
</reference>
<dbReference type="OrthoDB" id="6413693at2759"/>
<keyword evidence="2" id="KW-0812">Transmembrane</keyword>
<dbReference type="PANTHER" id="PTHR12035:SF125">
    <property type="entry name" value="SIALIC ACID-BINDING IG-LIKE LECTIN 5"/>
    <property type="match status" value="1"/>
</dbReference>
<proteinExistence type="predicted"/>
<evidence type="ECO:0000256" key="4">
    <source>
        <dbReference type="ARBA" id="ARBA00023136"/>
    </source>
</evidence>
<keyword evidence="3" id="KW-1133">Transmembrane helix</keyword>
<evidence type="ECO:0000256" key="3">
    <source>
        <dbReference type="ARBA" id="ARBA00022989"/>
    </source>
</evidence>
<dbReference type="Proteomes" id="UP000314294">
    <property type="component" value="Unassembled WGS sequence"/>
</dbReference>
<dbReference type="GO" id="GO:0007155">
    <property type="term" value="P:cell adhesion"/>
    <property type="evidence" value="ECO:0007669"/>
    <property type="project" value="TreeGrafter"/>
</dbReference>
<accession>A0A4Z2EAI0</accession>
<feature type="compositionally biased region" description="Low complexity" evidence="5">
    <location>
        <begin position="1"/>
        <end position="17"/>
    </location>
</feature>
<organism evidence="6 7">
    <name type="scientific">Liparis tanakae</name>
    <name type="common">Tanaka's snailfish</name>
    <dbReference type="NCBI Taxonomy" id="230148"/>
    <lineage>
        <taxon>Eukaryota</taxon>
        <taxon>Metazoa</taxon>
        <taxon>Chordata</taxon>
        <taxon>Craniata</taxon>
        <taxon>Vertebrata</taxon>
        <taxon>Euteleostomi</taxon>
        <taxon>Actinopterygii</taxon>
        <taxon>Neopterygii</taxon>
        <taxon>Teleostei</taxon>
        <taxon>Neoteleostei</taxon>
        <taxon>Acanthomorphata</taxon>
        <taxon>Eupercaria</taxon>
        <taxon>Perciformes</taxon>
        <taxon>Cottioidei</taxon>
        <taxon>Cottales</taxon>
        <taxon>Liparidae</taxon>
        <taxon>Liparis</taxon>
    </lineage>
</organism>
<evidence type="ECO:0000313" key="6">
    <source>
        <dbReference type="EMBL" id="TNN25544.1"/>
    </source>
</evidence>
<comment type="subcellular location">
    <subcellularLocation>
        <location evidence="1">Membrane</location>
        <topology evidence="1">Single-pass membrane protein</topology>
    </subcellularLocation>
</comment>
<comment type="caution">
    <text evidence="6">The sequence shown here is derived from an EMBL/GenBank/DDBJ whole genome shotgun (WGS) entry which is preliminary data.</text>
</comment>
<evidence type="ECO:0000313" key="7">
    <source>
        <dbReference type="Proteomes" id="UP000314294"/>
    </source>
</evidence>